<dbReference type="EMBL" id="JAACJO010000014">
    <property type="protein sequence ID" value="KAF5350582.1"/>
    <property type="molecule type" value="Genomic_DNA"/>
</dbReference>
<proteinExistence type="predicted"/>
<reference evidence="2 3" key="1">
    <citation type="journal article" date="2020" name="ISME J.">
        <title>Uncovering the hidden diversity of litter-decomposition mechanisms in mushroom-forming fungi.</title>
        <authorList>
            <person name="Floudas D."/>
            <person name="Bentzer J."/>
            <person name="Ahren D."/>
            <person name="Johansson T."/>
            <person name="Persson P."/>
            <person name="Tunlid A."/>
        </authorList>
    </citation>
    <scope>NUCLEOTIDE SEQUENCE [LARGE SCALE GENOMIC DNA]</scope>
    <source>
        <strain evidence="2 3">CBS 146.42</strain>
    </source>
</reference>
<feature type="compositionally biased region" description="Polar residues" evidence="1">
    <location>
        <begin position="87"/>
        <end position="96"/>
    </location>
</feature>
<name>A0A8H5CZ10_9AGAR</name>
<dbReference type="Proteomes" id="UP000559027">
    <property type="component" value="Unassembled WGS sequence"/>
</dbReference>
<accession>A0A8H5CZ10</accession>
<dbReference type="AlphaFoldDB" id="A0A8H5CZ10"/>
<evidence type="ECO:0000256" key="1">
    <source>
        <dbReference type="SAM" id="MobiDB-lite"/>
    </source>
</evidence>
<evidence type="ECO:0000313" key="3">
    <source>
        <dbReference type="Proteomes" id="UP000559027"/>
    </source>
</evidence>
<dbReference type="OrthoDB" id="2107166at2759"/>
<comment type="caution">
    <text evidence="2">The sequence shown here is derived from an EMBL/GenBank/DDBJ whole genome shotgun (WGS) entry which is preliminary data.</text>
</comment>
<organism evidence="2 3">
    <name type="scientific">Leucocoprinus leucothites</name>
    <dbReference type="NCBI Taxonomy" id="201217"/>
    <lineage>
        <taxon>Eukaryota</taxon>
        <taxon>Fungi</taxon>
        <taxon>Dikarya</taxon>
        <taxon>Basidiomycota</taxon>
        <taxon>Agaricomycotina</taxon>
        <taxon>Agaricomycetes</taxon>
        <taxon>Agaricomycetidae</taxon>
        <taxon>Agaricales</taxon>
        <taxon>Agaricineae</taxon>
        <taxon>Agaricaceae</taxon>
        <taxon>Leucocoprinus</taxon>
    </lineage>
</organism>
<evidence type="ECO:0008006" key="4">
    <source>
        <dbReference type="Google" id="ProtNLM"/>
    </source>
</evidence>
<feature type="compositionally biased region" description="Low complexity" evidence="1">
    <location>
        <begin position="162"/>
        <end position="176"/>
    </location>
</feature>
<protein>
    <recommendedName>
        <fullName evidence="4">Carbohydrate-binding module family 50 protein</fullName>
    </recommendedName>
</protein>
<evidence type="ECO:0000313" key="2">
    <source>
        <dbReference type="EMBL" id="KAF5350582.1"/>
    </source>
</evidence>
<feature type="compositionally biased region" description="Polar residues" evidence="1">
    <location>
        <begin position="143"/>
        <end position="154"/>
    </location>
</feature>
<sequence length="248" mass="26952">MIIATLMGRWTQYEEDAARLPEGMKRIGYDADTQCYTFQDRYTGALYRSEPGNVYGTLTPVNPSESNARTVRPNAFASTDPAKQRSKSTVNTSISSFDDFLPSSAITAPPPPPSKVSLRSPISDSPTNSRLPGIFRKVRVMSSAVSRMQPSQSEGPPGHIKSPSLPISSSSGYRDSPSPPPLPTRRMRGYTRLPDPHQEEDKKALLRSKTMSSASSSRSAHAPTRSSSRASRASAVSTTSTITPMKTR</sequence>
<gene>
    <name evidence="2" type="ORF">D9756_008765</name>
</gene>
<keyword evidence="3" id="KW-1185">Reference proteome</keyword>
<feature type="compositionally biased region" description="Basic and acidic residues" evidence="1">
    <location>
        <begin position="194"/>
        <end position="204"/>
    </location>
</feature>
<feature type="compositionally biased region" description="Polar residues" evidence="1">
    <location>
        <begin position="60"/>
        <end position="69"/>
    </location>
</feature>
<feature type="compositionally biased region" description="Low complexity" evidence="1">
    <location>
        <begin position="207"/>
        <end position="241"/>
    </location>
</feature>
<feature type="region of interest" description="Disordered" evidence="1">
    <location>
        <begin position="60"/>
        <end position="248"/>
    </location>
</feature>